<dbReference type="InterPro" id="IPR002104">
    <property type="entry name" value="Integrase_catalytic"/>
</dbReference>
<dbReference type="EMBL" id="JBHLWV010000006">
    <property type="protein sequence ID" value="MFC0313687.1"/>
    <property type="molecule type" value="Genomic_DNA"/>
</dbReference>
<keyword evidence="1" id="KW-0238">DNA-binding</keyword>
<dbReference type="Pfam" id="PF00589">
    <property type="entry name" value="Phage_integrase"/>
    <property type="match status" value="1"/>
</dbReference>
<dbReference type="Gene3D" id="1.10.150.130">
    <property type="match status" value="1"/>
</dbReference>
<accession>A0ABV6H518</accession>
<dbReference type="PROSITE" id="PS51898">
    <property type="entry name" value="TYR_RECOMBINASE"/>
    <property type="match status" value="1"/>
</dbReference>
<evidence type="ECO:0000313" key="5">
    <source>
        <dbReference type="Proteomes" id="UP001589783"/>
    </source>
</evidence>
<comment type="caution">
    <text evidence="4">The sequence shown here is derived from an EMBL/GenBank/DDBJ whole genome shotgun (WGS) entry which is preliminary data.</text>
</comment>
<protein>
    <submittedName>
        <fullName evidence="4">Tyrosine-type recombinase/integrase</fullName>
    </submittedName>
</protein>
<evidence type="ECO:0000313" key="4">
    <source>
        <dbReference type="EMBL" id="MFC0313687.1"/>
    </source>
</evidence>
<dbReference type="InterPro" id="IPR013762">
    <property type="entry name" value="Integrase-like_cat_sf"/>
</dbReference>
<keyword evidence="5" id="KW-1185">Reference proteome</keyword>
<organism evidence="4 5">
    <name type="scientific">Gordonia phosphorivorans</name>
    <dbReference type="NCBI Taxonomy" id="1056982"/>
    <lineage>
        <taxon>Bacteria</taxon>
        <taxon>Bacillati</taxon>
        <taxon>Actinomycetota</taxon>
        <taxon>Actinomycetes</taxon>
        <taxon>Mycobacteriales</taxon>
        <taxon>Gordoniaceae</taxon>
        <taxon>Gordonia</taxon>
    </lineage>
</organism>
<dbReference type="InterPro" id="IPR052925">
    <property type="entry name" value="Phage_Integrase-like_Recomb"/>
</dbReference>
<dbReference type="Gene3D" id="1.10.443.10">
    <property type="entry name" value="Intergrase catalytic core"/>
    <property type="match status" value="1"/>
</dbReference>
<sequence>MPDVLPAPAATTAPASISVAGRQRIDDALGDVLAPSTRRAYERHWQAFESYCQVSGYQSLPADVDVVCEYLHIMERSRPAGSDRPYKVSYIDQVAAAIKYKHRAAVAMPIAVVDQPLTPALWEHPKISDFMRAMRNRASRAGTAAPVQEQPLLLDELTACISTARADADTWRKHLHERRDTAVLLLGWVGAQRRSEITGLRVRDVTRTYSKWTMTVRRSKTDQAGKEHVKALPTGESLITCGPCAYLRWMEAVTTYDEHGRMGLIRLLARSEPPSHHICRNNAPLPKPGSPVFRRITRAGDIDERVMSDEMVSTIVRRRLAATDLGVDATDFGAHSLRAGFVTEAYLNGKEDRQIMRQSGHRSTSGLRRYARERSAYDNNAATGLGL</sequence>
<dbReference type="PANTHER" id="PTHR34605:SF4">
    <property type="entry name" value="DNA ADENINE METHYLTRANSFERASE"/>
    <property type="match status" value="1"/>
</dbReference>
<feature type="domain" description="Tyr recombinase" evidence="3">
    <location>
        <begin position="147"/>
        <end position="385"/>
    </location>
</feature>
<dbReference type="Proteomes" id="UP001589783">
    <property type="component" value="Unassembled WGS sequence"/>
</dbReference>
<dbReference type="InterPro" id="IPR010998">
    <property type="entry name" value="Integrase_recombinase_N"/>
</dbReference>
<gene>
    <name evidence="4" type="ORF">ACFFJD_02310</name>
</gene>
<reference evidence="4 5" key="1">
    <citation type="submission" date="2024-09" db="EMBL/GenBank/DDBJ databases">
        <authorList>
            <person name="Sun Q."/>
            <person name="Mori K."/>
        </authorList>
    </citation>
    <scope>NUCLEOTIDE SEQUENCE [LARGE SCALE GENOMIC DNA]</scope>
    <source>
        <strain evidence="4 5">CCM 7957</strain>
    </source>
</reference>
<dbReference type="InterPro" id="IPR011010">
    <property type="entry name" value="DNA_brk_join_enz"/>
</dbReference>
<keyword evidence="2" id="KW-0233">DNA recombination</keyword>
<evidence type="ECO:0000256" key="2">
    <source>
        <dbReference type="ARBA" id="ARBA00023172"/>
    </source>
</evidence>
<dbReference type="PANTHER" id="PTHR34605">
    <property type="entry name" value="PHAGE_INTEGRASE DOMAIN-CONTAINING PROTEIN"/>
    <property type="match status" value="1"/>
</dbReference>
<dbReference type="SUPFAM" id="SSF56349">
    <property type="entry name" value="DNA breaking-rejoining enzymes"/>
    <property type="match status" value="1"/>
</dbReference>
<dbReference type="SUPFAM" id="SSF47823">
    <property type="entry name" value="lambda integrase-like, N-terminal domain"/>
    <property type="match status" value="1"/>
</dbReference>
<evidence type="ECO:0000256" key="1">
    <source>
        <dbReference type="ARBA" id="ARBA00023125"/>
    </source>
</evidence>
<evidence type="ECO:0000259" key="3">
    <source>
        <dbReference type="PROSITE" id="PS51898"/>
    </source>
</evidence>
<dbReference type="RefSeq" id="WP_382360327.1">
    <property type="nucleotide sequence ID" value="NZ_JBHLWV010000006.1"/>
</dbReference>
<name>A0ABV6H518_9ACTN</name>
<proteinExistence type="predicted"/>